<dbReference type="InterPro" id="IPR000515">
    <property type="entry name" value="MetI-like"/>
</dbReference>
<dbReference type="CDD" id="cd06261">
    <property type="entry name" value="TM_PBP2"/>
    <property type="match status" value="1"/>
</dbReference>
<evidence type="ECO:0000256" key="9">
    <source>
        <dbReference type="RuleBase" id="RU366001"/>
    </source>
</evidence>
<comment type="similarity">
    <text evidence="9">Belongs to the binding-protein-dependent transport system permease family. CysTW subfamily.</text>
</comment>
<dbReference type="EMBL" id="LT984806">
    <property type="protein sequence ID" value="SPD47086.1"/>
    <property type="molecule type" value="Genomic_DNA"/>
</dbReference>
<proteinExistence type="inferred from homology"/>
<keyword evidence="7 9" id="KW-0472">Membrane</keyword>
<evidence type="ECO:0000256" key="4">
    <source>
        <dbReference type="ARBA" id="ARBA00022692"/>
    </source>
</evidence>
<dbReference type="PANTHER" id="PTHR30406:SF8">
    <property type="entry name" value="SULFATE TRANSPORT SYSTEM PERMEASE PROTEIN CYST"/>
    <property type="match status" value="1"/>
</dbReference>
<dbReference type="SUPFAM" id="SSF161098">
    <property type="entry name" value="MetI-like"/>
    <property type="match status" value="1"/>
</dbReference>
<dbReference type="Proteomes" id="UP000256710">
    <property type="component" value="Unassembled WGS sequence"/>
</dbReference>
<keyword evidence="5 9" id="KW-1133">Transmembrane helix</keyword>
<comment type="function">
    <text evidence="9">Part of the ABC transporter complex (TC 3.A.1.6.1) involved in sulfate/thiosulfate import.</text>
</comment>
<evidence type="ECO:0000259" key="11">
    <source>
        <dbReference type="PROSITE" id="PS50928"/>
    </source>
</evidence>
<feature type="transmembrane region" description="Helical" evidence="9">
    <location>
        <begin position="94"/>
        <end position="116"/>
    </location>
</feature>
<evidence type="ECO:0000256" key="6">
    <source>
        <dbReference type="ARBA" id="ARBA00023032"/>
    </source>
</evidence>
<dbReference type="EMBL" id="OFTC01000009">
    <property type="protein sequence ID" value="SOZ35140.1"/>
    <property type="molecule type" value="Genomic_DNA"/>
</dbReference>
<evidence type="ECO:0000313" key="13">
    <source>
        <dbReference type="EMBL" id="SPD47086.1"/>
    </source>
</evidence>
<dbReference type="RefSeq" id="WP_018007671.1">
    <property type="nucleotide sequence ID" value="NZ_AQUR01000104.1"/>
</dbReference>
<comment type="caution">
    <text evidence="9">Lacks conserved residue(s) required for the propagation of feature annotation.</text>
</comment>
<evidence type="ECO:0000256" key="3">
    <source>
        <dbReference type="ARBA" id="ARBA00022448"/>
    </source>
</evidence>
<evidence type="ECO:0000256" key="1">
    <source>
        <dbReference type="ARBA" id="ARBA00004651"/>
    </source>
</evidence>
<protein>
    <recommendedName>
        <fullName evidence="9">Sulfate transport system permease protein CysT</fullName>
    </recommendedName>
</protein>
<dbReference type="AlphaFoldDB" id="A0A375H8A4"/>
<evidence type="ECO:0000256" key="2">
    <source>
        <dbReference type="ARBA" id="ARBA00011779"/>
    </source>
</evidence>
<organism evidence="13 14">
    <name type="scientific">Cupriavidus neocaledonicus</name>
    <dbReference type="NCBI Taxonomy" id="1040979"/>
    <lineage>
        <taxon>Bacteria</taxon>
        <taxon>Pseudomonadati</taxon>
        <taxon>Pseudomonadota</taxon>
        <taxon>Betaproteobacteria</taxon>
        <taxon>Burkholderiales</taxon>
        <taxon>Burkholderiaceae</taxon>
        <taxon>Cupriavidus</taxon>
    </lineage>
</organism>
<dbReference type="Proteomes" id="UP000255168">
    <property type="component" value="Chromosome I"/>
</dbReference>
<dbReference type="Gene3D" id="1.10.3720.10">
    <property type="entry name" value="MetI-like"/>
    <property type="match status" value="1"/>
</dbReference>
<dbReference type="InterPro" id="IPR035906">
    <property type="entry name" value="MetI-like_sf"/>
</dbReference>
<keyword evidence="15" id="KW-1185">Reference proteome</keyword>
<keyword evidence="6 9" id="KW-0764">Sulfate transport</keyword>
<gene>
    <name evidence="13" type="primary">cysT</name>
    <name evidence="12" type="ORF">CBM2605_A170059</name>
    <name evidence="13" type="ORF">CBM2607_12026</name>
</gene>
<sequence length="322" mass="34356">MPPSISLAHTPPPAAPRAPESGSGSARAPRNPSRQRFTVLPGFGLSLGFTLFYLTLIVLVPLSATFLKTFTMTWDAFWSAITAPRVVASLQLSFGASLIAAIVNTVFGLIVAWVLVRYRFVGKRLIDALVDLPFALPTAVAGIALTALFAGNGWIGRYLEPLGIKVAFTPLGVVVALTFIGLPFVVRTVQPVLEDVEQELEEAAASLGADRLQTFRRVILPAILPALLTGFALSFARATGEYGSVVFISGNMPMVSEIAPLMIYSKLEQYDYAGATAVAVVMLVISFALLLLINLLQAWTRRHQSGARAALAAEAPAAGKEF</sequence>
<dbReference type="PROSITE" id="PS50928">
    <property type="entry name" value="ABC_TM1"/>
    <property type="match status" value="1"/>
</dbReference>
<feature type="transmembrane region" description="Helical" evidence="9">
    <location>
        <begin position="128"/>
        <end position="150"/>
    </location>
</feature>
<comment type="function">
    <text evidence="8">Part of the ABC transporter complex CysAWTP (TC 3.A.1.6.1) involved in sulfate/thiosulfate import. Probably responsible for the translocation of the substrate across the membrane.</text>
</comment>
<name>A0A375H8A4_9BURK</name>
<evidence type="ECO:0000256" key="10">
    <source>
        <dbReference type="SAM" id="MobiDB-lite"/>
    </source>
</evidence>
<comment type="subcellular location">
    <subcellularLocation>
        <location evidence="1">Cell membrane</location>
        <topology evidence="1">Multi-pass membrane protein</topology>
    </subcellularLocation>
</comment>
<feature type="transmembrane region" description="Helical" evidence="9">
    <location>
        <begin position="272"/>
        <end position="296"/>
    </location>
</feature>
<keyword evidence="4 9" id="KW-0812">Transmembrane</keyword>
<accession>A0A375H8A4</accession>
<dbReference type="PANTHER" id="PTHR30406">
    <property type="entry name" value="SULFATE TRANSPORT SYSTEM PERMEASE PROTEIN"/>
    <property type="match status" value="1"/>
</dbReference>
<feature type="domain" description="ABC transmembrane type-1" evidence="11">
    <location>
        <begin position="90"/>
        <end position="293"/>
    </location>
</feature>
<feature type="transmembrane region" description="Helical" evidence="9">
    <location>
        <begin position="218"/>
        <end position="236"/>
    </location>
</feature>
<reference evidence="14 15" key="1">
    <citation type="submission" date="2018-01" db="EMBL/GenBank/DDBJ databases">
        <authorList>
            <person name="Clerissi C."/>
        </authorList>
    </citation>
    <scope>NUCLEOTIDE SEQUENCE [LARGE SCALE GENOMIC DNA]</scope>
    <source>
        <strain evidence="12">Cupriavidus taiwanensis STM 6082</strain>
        <strain evidence="13">Cupriavidus taiwanensis STM 6160</strain>
    </source>
</reference>
<evidence type="ECO:0000256" key="8">
    <source>
        <dbReference type="ARBA" id="ARBA00025323"/>
    </source>
</evidence>
<comment type="subunit">
    <text evidence="2">The complex is composed of two ATP-binding proteins (CysA), two transmembrane proteins (CysT and CysW) and a solute-binding protein (CysP).</text>
</comment>
<dbReference type="InterPro" id="IPR005667">
    <property type="entry name" value="Sulph_transpt2"/>
</dbReference>
<dbReference type="FunFam" id="1.10.3720.10:FF:000004">
    <property type="entry name" value="Sulfate transport system permease protein CysT"/>
    <property type="match status" value="1"/>
</dbReference>
<dbReference type="GO" id="GO:0015419">
    <property type="term" value="F:ABC-type sulfate transporter activity"/>
    <property type="evidence" value="ECO:0007669"/>
    <property type="project" value="UniProtKB-UniRule"/>
</dbReference>
<dbReference type="NCBIfam" id="TIGR02139">
    <property type="entry name" value="permease_CysT"/>
    <property type="match status" value="1"/>
</dbReference>
<evidence type="ECO:0000313" key="15">
    <source>
        <dbReference type="Proteomes" id="UP000256710"/>
    </source>
</evidence>
<keyword evidence="3 9" id="KW-0813">Transport</keyword>
<dbReference type="InterPro" id="IPR011865">
    <property type="entry name" value="CysT_permease"/>
</dbReference>
<evidence type="ECO:0000313" key="14">
    <source>
        <dbReference type="Proteomes" id="UP000255168"/>
    </source>
</evidence>
<dbReference type="GO" id="GO:0005886">
    <property type="term" value="C:plasma membrane"/>
    <property type="evidence" value="ECO:0007669"/>
    <property type="project" value="UniProtKB-SubCell"/>
</dbReference>
<evidence type="ECO:0000256" key="7">
    <source>
        <dbReference type="ARBA" id="ARBA00023136"/>
    </source>
</evidence>
<dbReference type="Pfam" id="PF00528">
    <property type="entry name" value="BPD_transp_1"/>
    <property type="match status" value="1"/>
</dbReference>
<feature type="region of interest" description="Disordered" evidence="10">
    <location>
        <begin position="1"/>
        <end position="33"/>
    </location>
</feature>
<evidence type="ECO:0000256" key="5">
    <source>
        <dbReference type="ARBA" id="ARBA00022989"/>
    </source>
</evidence>
<feature type="transmembrane region" description="Helical" evidence="9">
    <location>
        <begin position="162"/>
        <end position="186"/>
    </location>
</feature>
<evidence type="ECO:0000313" key="12">
    <source>
        <dbReference type="EMBL" id="SOZ35140.1"/>
    </source>
</evidence>
<feature type="transmembrane region" description="Helical" evidence="9">
    <location>
        <begin position="37"/>
        <end position="62"/>
    </location>
</feature>
<dbReference type="NCBIfam" id="TIGR00969">
    <property type="entry name" value="3a0106s02"/>
    <property type="match status" value="1"/>
</dbReference>